<dbReference type="GO" id="GO:0007165">
    <property type="term" value="P:signal transduction"/>
    <property type="evidence" value="ECO:0007669"/>
    <property type="project" value="UniProtKB-KW"/>
</dbReference>
<evidence type="ECO:0000313" key="9">
    <source>
        <dbReference type="Proteomes" id="UP000515591"/>
    </source>
</evidence>
<dbReference type="SMART" id="SM00283">
    <property type="entry name" value="MA"/>
    <property type="match status" value="1"/>
</dbReference>
<dbReference type="Gene3D" id="1.10.287.950">
    <property type="entry name" value="Methyl-accepting chemotaxis protein"/>
    <property type="match status" value="1"/>
</dbReference>
<dbReference type="GeneID" id="77169610"/>
<dbReference type="SMART" id="SM00091">
    <property type="entry name" value="PAS"/>
    <property type="match status" value="2"/>
</dbReference>
<protein>
    <submittedName>
        <fullName evidence="6">Methyl-accepting chemotaxis protein</fullName>
    </submittedName>
</protein>
<evidence type="ECO:0000259" key="5">
    <source>
        <dbReference type="PROSITE" id="PS50113"/>
    </source>
</evidence>
<dbReference type="RefSeq" id="WP_044409045.1">
    <property type="nucleotide sequence ID" value="NZ_AP022213.1"/>
</dbReference>
<dbReference type="Proteomes" id="UP000515591">
    <property type="component" value="Chromosome"/>
</dbReference>
<organism evidence="6 9">
    <name type="scientific">Metapseudomonas otitidis</name>
    <dbReference type="NCBI Taxonomy" id="319939"/>
    <lineage>
        <taxon>Bacteria</taxon>
        <taxon>Pseudomonadati</taxon>
        <taxon>Pseudomonadota</taxon>
        <taxon>Gammaproteobacteria</taxon>
        <taxon>Pseudomonadales</taxon>
        <taxon>Pseudomonadaceae</taxon>
        <taxon>Metapseudomonas</taxon>
    </lineage>
</organism>
<dbReference type="SUPFAM" id="SSF55785">
    <property type="entry name" value="PYP-like sensor domain (PAS domain)"/>
    <property type="match status" value="2"/>
</dbReference>
<feature type="domain" description="PAC" evidence="5">
    <location>
        <begin position="86"/>
        <end position="140"/>
    </location>
</feature>
<dbReference type="Proteomes" id="UP000501237">
    <property type="component" value="Chromosome"/>
</dbReference>
<dbReference type="Pfam" id="PF08447">
    <property type="entry name" value="PAS_3"/>
    <property type="match status" value="1"/>
</dbReference>
<dbReference type="GO" id="GO:0006935">
    <property type="term" value="P:chemotaxis"/>
    <property type="evidence" value="ECO:0007669"/>
    <property type="project" value="UniProtKB-ARBA"/>
</dbReference>
<accession>A0A1I0SVP9</accession>
<dbReference type="InterPro" id="IPR000700">
    <property type="entry name" value="PAS-assoc_C"/>
</dbReference>
<dbReference type="CDD" id="cd11386">
    <property type="entry name" value="MCP_signal"/>
    <property type="match status" value="1"/>
</dbReference>
<dbReference type="AlphaFoldDB" id="A0A1I0SVP9"/>
<evidence type="ECO:0000313" key="7">
    <source>
        <dbReference type="EMBL" id="BCA28007.1"/>
    </source>
</evidence>
<feature type="domain" description="PAC" evidence="5">
    <location>
        <begin position="208"/>
        <end position="262"/>
    </location>
</feature>
<dbReference type="NCBIfam" id="TIGR00229">
    <property type="entry name" value="sensory_box"/>
    <property type="match status" value="2"/>
</dbReference>
<feature type="domain" description="PAS" evidence="4">
    <location>
        <begin position="155"/>
        <end position="181"/>
    </location>
</feature>
<dbReference type="SMART" id="SM00086">
    <property type="entry name" value="PAC"/>
    <property type="match status" value="2"/>
</dbReference>
<evidence type="ECO:0000256" key="1">
    <source>
        <dbReference type="ARBA" id="ARBA00022777"/>
    </source>
</evidence>
<dbReference type="EMBL" id="AP022213">
    <property type="protein sequence ID" value="BBT17544.1"/>
    <property type="molecule type" value="Genomic_DNA"/>
</dbReference>
<proteinExistence type="predicted"/>
<reference evidence="7 8" key="2">
    <citation type="journal article" date="2020" name="Microbiol. Resour. Announc.">
        <title>Complete genome sequence of Pseudomonas otitidis strain MrB4, isolated from Lake Biwa in Japan.</title>
        <authorList>
            <person name="Miyazaki K."/>
            <person name="Hase E."/>
            <person name="Maruya T."/>
        </authorList>
    </citation>
    <scope>NUCLEOTIDE SEQUENCE [LARGE SCALE GENOMIC DNA]</scope>
    <source>
        <strain evidence="7 8">MrB4</strain>
    </source>
</reference>
<dbReference type="PROSITE" id="PS50113">
    <property type="entry name" value="PAC"/>
    <property type="match status" value="2"/>
</dbReference>
<dbReference type="PROSITE" id="PS50111">
    <property type="entry name" value="CHEMOTAXIS_TRANSDUC_2"/>
    <property type="match status" value="1"/>
</dbReference>
<keyword evidence="2" id="KW-0807">Transducer</keyword>
<evidence type="ECO:0000313" key="6">
    <source>
        <dbReference type="EMBL" id="BBT17544.1"/>
    </source>
</evidence>
<dbReference type="PANTHER" id="PTHR24422:SF10">
    <property type="entry name" value="CHEMOTAXIS PROTEIN METHYLTRANSFERASE 2"/>
    <property type="match status" value="1"/>
</dbReference>
<sequence>MWFARKKPAAPPVSLGELELRAIRNAMAMIEFSPDGTILDANAAFLGVVDYQLDNVLGRNHSLFCTPELVRSPAYEEFWRRLRAGEHFSDRFMRLTRSGRQVWLEATYMPVLDEAGQTIRILKVATDITRQLEAEHVHESYVNAINHAMAAIEFDLEGRVVGANANFLGLMGYSLDEVQGKHHSLFCCPDEASGSDYQHFWDRLRHGEYISDRFRRLTRSGSTIWLRATYSPLYDSTGRPYGVVKFATDITPQMLRRDTEAAAAQLAQDIARETDITADRGTRTVAETVQVVTEIADDLAAVAGQIEGLNQQSEQITNIVQVIRSIADQTNLLALNAAIEAARAGDQGRGFAVVADEVRQLAFRTSQATVEIKAVVQQNQSLAHDAVTGMATTQSRAQRGVELANQAGTVINEIRSEAQRVVDAVAQIALSYTD</sequence>
<dbReference type="GO" id="GO:0016020">
    <property type="term" value="C:membrane"/>
    <property type="evidence" value="ECO:0007669"/>
    <property type="project" value="InterPro"/>
</dbReference>
<dbReference type="InterPro" id="IPR013655">
    <property type="entry name" value="PAS_fold_3"/>
</dbReference>
<dbReference type="InterPro" id="IPR050903">
    <property type="entry name" value="Bact_Chemotaxis_MeTrfase"/>
</dbReference>
<dbReference type="STRING" id="319939.SAMN05216263_10237"/>
<evidence type="ECO:0000259" key="3">
    <source>
        <dbReference type="PROSITE" id="PS50111"/>
    </source>
</evidence>
<gene>
    <name evidence="7" type="ORF">PtoMrB4_19840</name>
    <name evidence="6" type="ORF">WP8S17C03_35930</name>
</gene>
<feature type="domain" description="Methyl-accepting transducer" evidence="3">
    <location>
        <begin position="261"/>
        <end position="434"/>
    </location>
</feature>
<dbReference type="Gene3D" id="3.30.450.20">
    <property type="entry name" value="PAS domain"/>
    <property type="match status" value="2"/>
</dbReference>
<name>A0A1I0SVP9_9GAMM</name>
<dbReference type="InterPro" id="IPR001610">
    <property type="entry name" value="PAC"/>
</dbReference>
<dbReference type="CDD" id="cd00130">
    <property type="entry name" value="PAS"/>
    <property type="match status" value="2"/>
</dbReference>
<dbReference type="PROSITE" id="PS50112">
    <property type="entry name" value="PAS"/>
    <property type="match status" value="1"/>
</dbReference>
<evidence type="ECO:0000256" key="2">
    <source>
        <dbReference type="PROSITE-ProRule" id="PRU00284"/>
    </source>
</evidence>
<evidence type="ECO:0000259" key="4">
    <source>
        <dbReference type="PROSITE" id="PS50112"/>
    </source>
</evidence>
<dbReference type="InterPro" id="IPR035965">
    <property type="entry name" value="PAS-like_dom_sf"/>
</dbReference>
<dbReference type="Pfam" id="PF00015">
    <property type="entry name" value="MCPsignal"/>
    <property type="match status" value="1"/>
</dbReference>
<dbReference type="InterPro" id="IPR004089">
    <property type="entry name" value="MCPsignal_dom"/>
</dbReference>
<dbReference type="KEGG" id="poj:PtoMrB4_19840"/>
<dbReference type="InterPro" id="IPR000014">
    <property type="entry name" value="PAS"/>
</dbReference>
<dbReference type="PANTHER" id="PTHR24422">
    <property type="entry name" value="CHEMOTAXIS PROTEIN METHYLTRANSFERASE"/>
    <property type="match status" value="1"/>
</dbReference>
<dbReference type="InterPro" id="IPR013656">
    <property type="entry name" value="PAS_4"/>
</dbReference>
<dbReference type="SUPFAM" id="SSF58104">
    <property type="entry name" value="Methyl-accepting chemotaxis protein (MCP) signaling domain"/>
    <property type="match status" value="1"/>
</dbReference>
<keyword evidence="1" id="KW-0808">Transferase</keyword>
<reference evidence="6 9" key="1">
    <citation type="submission" date="2019-12" db="EMBL/GenBank/DDBJ databases">
        <title>complete genome sequences of Pseudomonas otitidis str. WP8-S17-CRE-03 isolated from wastewater treatment plant effluent.</title>
        <authorList>
            <person name="Sekizuka T."/>
            <person name="Itokawa K."/>
            <person name="Yatsu K."/>
            <person name="Inamine Y."/>
            <person name="Kuroda M."/>
        </authorList>
    </citation>
    <scope>NUCLEOTIDE SEQUENCE [LARGE SCALE GENOMIC DNA]</scope>
    <source>
        <strain evidence="6 9">WP8-S17-CRE-03</strain>
    </source>
</reference>
<dbReference type="Pfam" id="PF08448">
    <property type="entry name" value="PAS_4"/>
    <property type="match status" value="1"/>
</dbReference>
<keyword evidence="1" id="KW-0418">Kinase</keyword>
<dbReference type="EMBL" id="AP022642">
    <property type="protein sequence ID" value="BCA28007.1"/>
    <property type="molecule type" value="Genomic_DNA"/>
</dbReference>
<evidence type="ECO:0000313" key="8">
    <source>
        <dbReference type="Proteomes" id="UP000501237"/>
    </source>
</evidence>
<dbReference type="GO" id="GO:0016301">
    <property type="term" value="F:kinase activity"/>
    <property type="evidence" value="ECO:0007669"/>
    <property type="project" value="UniProtKB-KW"/>
</dbReference>